<sequence>MCYGYLTAHVSRPVSSSKASNMWYVYRTHENLMRCHELVVYSASSGWRSSELLSHYQAIMLGK</sequence>
<reference evidence="2" key="1">
    <citation type="submission" date="2014-09" db="EMBL/GenBank/DDBJ databases">
        <authorList>
            <person name="Mudge J."/>
            <person name="Ramaraj T."/>
            <person name="Lindquist I.E."/>
            <person name="Bharti A.K."/>
            <person name="Sundararajan A."/>
            <person name="Cameron C.T."/>
            <person name="Woodward J.E."/>
            <person name="May G.D."/>
            <person name="Brubaker C."/>
            <person name="Broadhvest J."/>
            <person name="Wilkins T.A."/>
        </authorList>
    </citation>
    <scope>NUCLEOTIDE SEQUENCE</scope>
    <source>
        <strain evidence="2">cv. AKA8401</strain>
    </source>
</reference>
<accession>A0A0B0PKN2</accession>
<gene>
    <name evidence="1" type="ORF">F383_32347</name>
</gene>
<keyword evidence="2" id="KW-1185">Reference proteome</keyword>
<organism evidence="1 2">
    <name type="scientific">Gossypium arboreum</name>
    <name type="common">Tree cotton</name>
    <name type="synonym">Gossypium nanking</name>
    <dbReference type="NCBI Taxonomy" id="29729"/>
    <lineage>
        <taxon>Eukaryota</taxon>
        <taxon>Viridiplantae</taxon>
        <taxon>Streptophyta</taxon>
        <taxon>Embryophyta</taxon>
        <taxon>Tracheophyta</taxon>
        <taxon>Spermatophyta</taxon>
        <taxon>Magnoliopsida</taxon>
        <taxon>eudicotyledons</taxon>
        <taxon>Gunneridae</taxon>
        <taxon>Pentapetalae</taxon>
        <taxon>rosids</taxon>
        <taxon>malvids</taxon>
        <taxon>Malvales</taxon>
        <taxon>Malvaceae</taxon>
        <taxon>Malvoideae</taxon>
        <taxon>Gossypium</taxon>
    </lineage>
</organism>
<evidence type="ECO:0000313" key="1">
    <source>
        <dbReference type="EMBL" id="KHG25447.1"/>
    </source>
</evidence>
<proteinExistence type="predicted"/>
<protein>
    <submittedName>
        <fullName evidence="1">Uncharacterized protein</fullName>
    </submittedName>
</protein>
<dbReference type="Proteomes" id="UP000032142">
    <property type="component" value="Unassembled WGS sequence"/>
</dbReference>
<dbReference type="AlphaFoldDB" id="A0A0B0PKN2"/>
<dbReference type="EMBL" id="KN432521">
    <property type="protein sequence ID" value="KHG25447.1"/>
    <property type="molecule type" value="Genomic_DNA"/>
</dbReference>
<evidence type="ECO:0000313" key="2">
    <source>
        <dbReference type="Proteomes" id="UP000032142"/>
    </source>
</evidence>
<name>A0A0B0PKN2_GOSAR</name>